<dbReference type="EMBL" id="MT143477">
    <property type="protein sequence ID" value="QJA97260.1"/>
    <property type="molecule type" value="Genomic_DNA"/>
</dbReference>
<name>A0A6M3LQ54_9ZZZZ</name>
<gene>
    <name evidence="2" type="ORF">MM415B06454_0010</name>
</gene>
<reference evidence="2" key="1">
    <citation type="submission" date="2020-03" db="EMBL/GenBank/DDBJ databases">
        <title>The deep terrestrial virosphere.</title>
        <authorList>
            <person name="Holmfeldt K."/>
            <person name="Nilsson E."/>
            <person name="Simone D."/>
            <person name="Lopez-Fernandez M."/>
            <person name="Wu X."/>
            <person name="de Brujin I."/>
            <person name="Lundin D."/>
            <person name="Andersson A."/>
            <person name="Bertilsson S."/>
            <person name="Dopson M."/>
        </authorList>
    </citation>
    <scope>NUCLEOTIDE SEQUENCE</scope>
    <source>
        <strain evidence="2">MM415B06454</strain>
    </source>
</reference>
<dbReference type="AlphaFoldDB" id="A0A6M3LQ54"/>
<organism evidence="2">
    <name type="scientific">viral metagenome</name>
    <dbReference type="NCBI Taxonomy" id="1070528"/>
    <lineage>
        <taxon>unclassified sequences</taxon>
        <taxon>metagenomes</taxon>
        <taxon>organismal metagenomes</taxon>
    </lineage>
</organism>
<protein>
    <submittedName>
        <fullName evidence="2">Uncharacterized protein</fullName>
    </submittedName>
</protein>
<evidence type="ECO:0000313" key="2">
    <source>
        <dbReference type="EMBL" id="QJA97260.1"/>
    </source>
</evidence>
<evidence type="ECO:0000256" key="1">
    <source>
        <dbReference type="SAM" id="Coils"/>
    </source>
</evidence>
<sequence length="82" mass="9552">MDIALTELGTIMNTLSYLFLDPVDALDLDIALQEYNLGNVNTITELFRQKCNKIRKLSDDLQDTQNDIERLENEIEWKNKGY</sequence>
<keyword evidence="1" id="KW-0175">Coiled coil</keyword>
<proteinExistence type="predicted"/>
<accession>A0A6M3LQ54</accession>
<feature type="coiled-coil region" evidence="1">
    <location>
        <begin position="54"/>
        <end position="81"/>
    </location>
</feature>